<dbReference type="OrthoDB" id="9815116at2"/>
<dbReference type="AlphaFoldDB" id="K2K2A3"/>
<accession>K2K2A3</accession>
<dbReference type="RefSeq" id="WP_008489643.1">
    <property type="nucleotide sequence ID" value="NZ_AMRG01000016.1"/>
</dbReference>
<dbReference type="CDD" id="cd02042">
    <property type="entry name" value="ParAB_family"/>
    <property type="match status" value="1"/>
</dbReference>
<dbReference type="FunFam" id="3.40.50.300:FF:000285">
    <property type="entry name" value="Sporulation initiation inhibitor Soj"/>
    <property type="match status" value="1"/>
</dbReference>
<dbReference type="InterPro" id="IPR050678">
    <property type="entry name" value="DNA_Partitioning_ATPase"/>
</dbReference>
<name>K2K2A3_9GAMM</name>
<dbReference type="InterPro" id="IPR025669">
    <property type="entry name" value="AAA_dom"/>
</dbReference>
<dbReference type="InterPro" id="IPR027417">
    <property type="entry name" value="P-loop_NTPase"/>
</dbReference>
<evidence type="ECO:0000256" key="1">
    <source>
        <dbReference type="ARBA" id="ARBA00060876"/>
    </source>
</evidence>
<dbReference type="PANTHER" id="PTHR13696">
    <property type="entry name" value="P-LOOP CONTAINING NUCLEOSIDE TRIPHOSPHATE HYDROLASE"/>
    <property type="match status" value="1"/>
</dbReference>
<dbReference type="STRING" id="740709.A10D4_11404"/>
<evidence type="ECO:0000313" key="4">
    <source>
        <dbReference type="Proteomes" id="UP000014115"/>
    </source>
</evidence>
<dbReference type="Gene3D" id="3.40.50.300">
    <property type="entry name" value="P-loop containing nucleotide triphosphate hydrolases"/>
    <property type="match status" value="1"/>
</dbReference>
<proteinExistence type="predicted"/>
<dbReference type="PANTHER" id="PTHR13696:SF69">
    <property type="entry name" value="PLASMID PARTITIONING PROTEIN-RELATED"/>
    <property type="match status" value="1"/>
</dbReference>
<dbReference type="PATRIC" id="fig|740709.3.peg.2304"/>
<evidence type="ECO:0000259" key="2">
    <source>
        <dbReference type="Pfam" id="PF13614"/>
    </source>
</evidence>
<sequence length="262" mass="29197">MRVWTIANQKGGVGKTTTTVALGGLLADRGKRVLLVDIDPHASLTYYFGIDSEHLELSAFDVFTQNAGMTAEQFMQALQPTAVKNLDVLPSTMALATLDRKLGTQSGMGLILKKALHQVRQEYDYVLIDVPPVLGVLMVNAIAACQRILIPVQTEFLALKGLERMMRTLTLIANSRQQQHPYTIVPTLYDRRTNASMQAHQRLRELYGEHVWNGMIPVDTKFRDASRAQQVPSQFAPKSRGVLAYQSLLTHVLQLDKAGERL</sequence>
<dbReference type="Proteomes" id="UP000014115">
    <property type="component" value="Unassembled WGS sequence"/>
</dbReference>
<dbReference type="EMBL" id="AMRG01000016">
    <property type="protein sequence ID" value="EKE80817.1"/>
    <property type="molecule type" value="Genomic_DNA"/>
</dbReference>
<reference evidence="3 4" key="1">
    <citation type="journal article" date="2012" name="J. Bacteriol.">
        <title>Genome Sequence of Idiomarina xiamenensis Type Strain 10-D-4.</title>
        <authorList>
            <person name="Lai Q."/>
            <person name="Wang L."/>
            <person name="Wang W."/>
            <person name="Shao Z."/>
        </authorList>
    </citation>
    <scope>NUCLEOTIDE SEQUENCE [LARGE SCALE GENOMIC DNA]</scope>
    <source>
        <strain evidence="3 4">10-D-4</strain>
    </source>
</reference>
<comment type="similarity">
    <text evidence="1">To B.subtilis soj.</text>
</comment>
<dbReference type="Pfam" id="PF13614">
    <property type="entry name" value="AAA_31"/>
    <property type="match status" value="1"/>
</dbReference>
<protein>
    <submittedName>
        <fullName evidence="3">Soj family ATPase</fullName>
    </submittedName>
</protein>
<evidence type="ECO:0000313" key="3">
    <source>
        <dbReference type="EMBL" id="EKE80817.1"/>
    </source>
</evidence>
<dbReference type="eggNOG" id="COG1192">
    <property type="taxonomic scope" value="Bacteria"/>
</dbReference>
<feature type="domain" description="AAA" evidence="2">
    <location>
        <begin position="1"/>
        <end position="176"/>
    </location>
</feature>
<organism evidence="3 4">
    <name type="scientific">Idiomarina xiamenensis 10-D-4</name>
    <dbReference type="NCBI Taxonomy" id="740709"/>
    <lineage>
        <taxon>Bacteria</taxon>
        <taxon>Pseudomonadati</taxon>
        <taxon>Pseudomonadota</taxon>
        <taxon>Gammaproteobacteria</taxon>
        <taxon>Alteromonadales</taxon>
        <taxon>Idiomarinaceae</taxon>
        <taxon>Idiomarina</taxon>
    </lineage>
</organism>
<dbReference type="PIRSF" id="PIRSF009320">
    <property type="entry name" value="Nuc_binding_HP_1000"/>
    <property type="match status" value="1"/>
</dbReference>
<gene>
    <name evidence="3" type="ORF">A10D4_11404</name>
</gene>
<comment type="caution">
    <text evidence="3">The sequence shown here is derived from an EMBL/GenBank/DDBJ whole genome shotgun (WGS) entry which is preliminary data.</text>
</comment>
<dbReference type="SUPFAM" id="SSF52540">
    <property type="entry name" value="P-loop containing nucleoside triphosphate hydrolases"/>
    <property type="match status" value="1"/>
</dbReference>
<keyword evidence="4" id="KW-1185">Reference proteome</keyword>